<reference evidence="3 4" key="2">
    <citation type="submission" date="2016-05" db="EMBL/GenBank/DDBJ databases">
        <authorList>
            <person name="Naeem Raeece"/>
        </authorList>
    </citation>
    <scope>NUCLEOTIDE SEQUENCE [LARGE SCALE GENOMIC DNA]</scope>
</reference>
<sequence>MQEAKQARASLVQIEKGHQDKFQCCFHYIFYHKHNCICNYHSTFFFFSDITRKEDTGEEPNWDYKHRTTPYFCIPSIKENKRE</sequence>
<name>A0A1A8WQD1_PLAOA</name>
<accession>A0A1A8WQD1</accession>
<dbReference type="Proteomes" id="UP000078546">
    <property type="component" value="Unassembled WGS sequence"/>
</dbReference>
<organism evidence="2 3">
    <name type="scientific">Plasmodium ovale curtisi</name>
    <dbReference type="NCBI Taxonomy" id="864141"/>
    <lineage>
        <taxon>Eukaryota</taxon>
        <taxon>Sar</taxon>
        <taxon>Alveolata</taxon>
        <taxon>Apicomplexa</taxon>
        <taxon>Aconoidasida</taxon>
        <taxon>Haemosporida</taxon>
        <taxon>Plasmodiidae</taxon>
        <taxon>Plasmodium</taxon>
        <taxon>Plasmodium (Plasmodium)</taxon>
    </lineage>
</organism>
<dbReference type="Proteomes" id="UP000078560">
    <property type="component" value="Unassembled WGS sequence"/>
</dbReference>
<protein>
    <submittedName>
        <fullName evidence="2">Uncharacterized protein</fullName>
    </submittedName>
</protein>
<dbReference type="EMBL" id="FLQV01000538">
    <property type="protein sequence ID" value="SBS95100.1"/>
    <property type="molecule type" value="Genomic_DNA"/>
</dbReference>
<reference evidence="2" key="1">
    <citation type="submission" date="2016-05" db="EMBL/GenBank/DDBJ databases">
        <authorList>
            <person name="Lavstsen T."/>
            <person name="Jespersen J.S."/>
        </authorList>
    </citation>
    <scope>NUCLEOTIDE SEQUENCE [LARGE SCALE GENOMIC DNA]</scope>
</reference>
<evidence type="ECO:0000313" key="1">
    <source>
        <dbReference type="EMBL" id="SBS85479.1"/>
    </source>
</evidence>
<gene>
    <name evidence="2" type="ORF">POVCU1_029120</name>
    <name evidence="1" type="ORF">POVCU2_0031680</name>
</gene>
<evidence type="ECO:0000313" key="2">
    <source>
        <dbReference type="EMBL" id="SBS95100.1"/>
    </source>
</evidence>
<proteinExistence type="predicted"/>
<evidence type="ECO:0000313" key="4">
    <source>
        <dbReference type="Proteomes" id="UP000078560"/>
    </source>
</evidence>
<evidence type="ECO:0000313" key="3">
    <source>
        <dbReference type="Proteomes" id="UP000078546"/>
    </source>
</evidence>
<dbReference type="EMBL" id="FLQU01000423">
    <property type="protein sequence ID" value="SBS85479.1"/>
    <property type="molecule type" value="Genomic_DNA"/>
</dbReference>
<dbReference type="AlphaFoldDB" id="A0A1A8WQD1"/>